<dbReference type="InterPro" id="IPR004606">
    <property type="entry name" value="Mop_domain"/>
</dbReference>
<proteinExistence type="predicted"/>
<keyword evidence="4 8" id="KW-0067">ATP-binding</keyword>
<keyword evidence="3" id="KW-0547">Nucleotide-binding</keyword>
<dbReference type="Gene3D" id="3.40.50.300">
    <property type="entry name" value="P-loop containing nucleotide triphosphate hydrolases"/>
    <property type="match status" value="1"/>
</dbReference>
<evidence type="ECO:0000313" key="9">
    <source>
        <dbReference type="Proteomes" id="UP001442841"/>
    </source>
</evidence>
<dbReference type="SUPFAM" id="SSF50331">
    <property type="entry name" value="MOP-like"/>
    <property type="match status" value="1"/>
</dbReference>
<dbReference type="PROSITE" id="PS51866">
    <property type="entry name" value="MOP"/>
    <property type="match status" value="1"/>
</dbReference>
<dbReference type="PANTHER" id="PTHR42781:SF4">
    <property type="entry name" value="SPERMIDINE_PUTRESCINE IMPORT ATP-BINDING PROTEIN POTA"/>
    <property type="match status" value="1"/>
</dbReference>
<dbReference type="PANTHER" id="PTHR42781">
    <property type="entry name" value="SPERMIDINE/PUTRESCINE IMPORT ATP-BINDING PROTEIN POTA"/>
    <property type="match status" value="1"/>
</dbReference>
<evidence type="ECO:0000256" key="1">
    <source>
        <dbReference type="ARBA" id="ARBA00022448"/>
    </source>
</evidence>
<dbReference type="RefSeq" id="WP_425309152.1">
    <property type="nucleotide sequence ID" value="NZ_CP154795.1"/>
</dbReference>
<evidence type="ECO:0000259" key="7">
    <source>
        <dbReference type="PROSITE" id="PS51866"/>
    </source>
</evidence>
<feature type="domain" description="ABC transporter" evidence="6">
    <location>
        <begin position="5"/>
        <end position="232"/>
    </location>
</feature>
<dbReference type="InterPro" id="IPR008995">
    <property type="entry name" value="Mo/tungstate-bd_C_term_dom"/>
</dbReference>
<dbReference type="PROSITE" id="PS50893">
    <property type="entry name" value="ABC_TRANSPORTER_2"/>
    <property type="match status" value="1"/>
</dbReference>
<dbReference type="Proteomes" id="UP001442841">
    <property type="component" value="Chromosome"/>
</dbReference>
<sequence>MGDAARIDAVVERRGVSLELGLRSGATTALIGPNGAGKSTCVQLIGGALRPDSGHVSIGDRIVAGPRTLVPAHQRRIGYLDQRPLLFPHLSVLDNVAYGPRSRGIPRATALERARAELAAVGMDQLAERRPRALSGGQSQRVAIARALAIDPEIVLLDEPFAALDAASTPELRRLLRERLAEVTTLLVTHDLLDVLALADELVALEAGRVVAQGSVDDVLTAPATAFVADFVGVNLLHGVAVDASALQLDDGPVLMGVGELPPGEPARATIAPDAVSLHRAAPGGSPRNALEGVVVALDSRGPVVGVGVRLGSQVLRADLTAASVAELGLVPGERVVMVVKATQVHLHPADGSGLAR</sequence>
<dbReference type="Pfam" id="PF03459">
    <property type="entry name" value="TOBE"/>
    <property type="match status" value="1"/>
</dbReference>
<dbReference type="InterPro" id="IPR027417">
    <property type="entry name" value="P-loop_NTPase"/>
</dbReference>
<keyword evidence="1" id="KW-0813">Transport</keyword>
<evidence type="ECO:0000313" key="8">
    <source>
        <dbReference type="EMBL" id="XAN07698.1"/>
    </source>
</evidence>
<evidence type="ECO:0000259" key="6">
    <source>
        <dbReference type="PROSITE" id="PS50893"/>
    </source>
</evidence>
<protein>
    <submittedName>
        <fullName evidence="8">ATP-binding cassette domain-containing protein</fullName>
    </submittedName>
</protein>
<dbReference type="EMBL" id="CP154795">
    <property type="protein sequence ID" value="XAN07698.1"/>
    <property type="molecule type" value="Genomic_DNA"/>
</dbReference>
<dbReference type="Gene3D" id="2.40.50.100">
    <property type="match status" value="1"/>
</dbReference>
<dbReference type="InterPro" id="IPR003593">
    <property type="entry name" value="AAA+_ATPase"/>
</dbReference>
<dbReference type="PROSITE" id="PS00211">
    <property type="entry name" value="ABC_TRANSPORTER_1"/>
    <property type="match status" value="1"/>
</dbReference>
<dbReference type="Pfam" id="PF00005">
    <property type="entry name" value="ABC_tran"/>
    <property type="match status" value="1"/>
</dbReference>
<dbReference type="InterPro" id="IPR003439">
    <property type="entry name" value="ABC_transporter-like_ATP-bd"/>
</dbReference>
<gene>
    <name evidence="8" type="ORF">AADG42_10430</name>
</gene>
<keyword evidence="2 5" id="KW-0500">Molybdenum</keyword>
<dbReference type="SUPFAM" id="SSF52540">
    <property type="entry name" value="P-loop containing nucleoside triphosphate hydrolases"/>
    <property type="match status" value="1"/>
</dbReference>
<evidence type="ECO:0000256" key="4">
    <source>
        <dbReference type="ARBA" id="ARBA00022840"/>
    </source>
</evidence>
<dbReference type="SMART" id="SM00382">
    <property type="entry name" value="AAA"/>
    <property type="match status" value="1"/>
</dbReference>
<organism evidence="8 9">
    <name type="scientific">Ammonicoccus fulvus</name>
    <dbReference type="NCBI Taxonomy" id="3138240"/>
    <lineage>
        <taxon>Bacteria</taxon>
        <taxon>Bacillati</taxon>
        <taxon>Actinomycetota</taxon>
        <taxon>Actinomycetes</taxon>
        <taxon>Propionibacteriales</taxon>
        <taxon>Propionibacteriaceae</taxon>
        <taxon>Ammonicoccus</taxon>
    </lineage>
</organism>
<name>A0ABZ3FSE0_9ACTN</name>
<evidence type="ECO:0000256" key="2">
    <source>
        <dbReference type="ARBA" id="ARBA00022505"/>
    </source>
</evidence>
<dbReference type="GO" id="GO:0005524">
    <property type="term" value="F:ATP binding"/>
    <property type="evidence" value="ECO:0007669"/>
    <property type="project" value="UniProtKB-KW"/>
</dbReference>
<feature type="domain" description="Mop" evidence="7">
    <location>
        <begin position="284"/>
        <end position="349"/>
    </location>
</feature>
<reference evidence="8 9" key="1">
    <citation type="submission" date="2024-04" db="EMBL/GenBank/DDBJ databases">
        <title>Isolation of an actinomycete strain from pig manure.</title>
        <authorList>
            <person name="Gong T."/>
            <person name="Yu Z."/>
            <person name="An M."/>
            <person name="Wei C."/>
            <person name="Yang W."/>
            <person name="Liu L."/>
        </authorList>
    </citation>
    <scope>NUCLEOTIDE SEQUENCE [LARGE SCALE GENOMIC DNA]</scope>
    <source>
        <strain evidence="8 9">ZF39</strain>
    </source>
</reference>
<evidence type="ECO:0000256" key="3">
    <source>
        <dbReference type="ARBA" id="ARBA00022741"/>
    </source>
</evidence>
<dbReference type="InterPro" id="IPR005116">
    <property type="entry name" value="Transp-assoc_OB_typ1"/>
</dbReference>
<dbReference type="InterPro" id="IPR017871">
    <property type="entry name" value="ABC_transporter-like_CS"/>
</dbReference>
<dbReference type="InterPro" id="IPR050093">
    <property type="entry name" value="ABC_SmlMolc_Importer"/>
</dbReference>
<keyword evidence="9" id="KW-1185">Reference proteome</keyword>
<accession>A0ABZ3FSE0</accession>
<evidence type="ECO:0000256" key="5">
    <source>
        <dbReference type="PROSITE-ProRule" id="PRU01213"/>
    </source>
</evidence>